<dbReference type="Proteomes" id="UP000505377">
    <property type="component" value="Chromosome"/>
</dbReference>
<dbReference type="AlphaFoldDB" id="A0A6M6JGM1"/>
<proteinExistence type="predicted"/>
<evidence type="ECO:0000313" key="2">
    <source>
        <dbReference type="EMBL" id="QJY46636.1"/>
    </source>
</evidence>
<name>A0A6M6JGM1_9PSEU</name>
<protein>
    <submittedName>
        <fullName evidence="2">Uncharacterized protein</fullName>
    </submittedName>
</protein>
<gene>
    <name evidence="2" type="ORF">HOP40_13090</name>
</gene>
<dbReference type="KEGG" id="pbro:HOP40_13090"/>
<dbReference type="EMBL" id="CP053564">
    <property type="protein sequence ID" value="QJY46636.1"/>
    <property type="molecule type" value="Genomic_DNA"/>
</dbReference>
<sequence>MTHVLLAAAMSWFGWAWLDRIPVALALSQLPAAVTVLAWAAEHAHHVQLPAWPQPRPARDEVPTGEQSA</sequence>
<evidence type="ECO:0000313" key="3">
    <source>
        <dbReference type="Proteomes" id="UP000505377"/>
    </source>
</evidence>
<dbReference type="RefSeq" id="WP_172158180.1">
    <property type="nucleotide sequence ID" value="NZ_CP053564.1"/>
</dbReference>
<keyword evidence="3" id="KW-1185">Reference proteome</keyword>
<reference evidence="2 3" key="1">
    <citation type="submission" date="2020-05" db="EMBL/GenBank/DDBJ databases">
        <authorList>
            <person name="Mo P."/>
        </authorList>
    </citation>
    <scope>NUCLEOTIDE SEQUENCE [LARGE SCALE GENOMIC DNA]</scope>
    <source>
        <strain evidence="2 3">Gen01</strain>
    </source>
</reference>
<organism evidence="2 3">
    <name type="scientific">Pseudonocardia broussonetiae</name>
    <dbReference type="NCBI Taxonomy" id="2736640"/>
    <lineage>
        <taxon>Bacteria</taxon>
        <taxon>Bacillati</taxon>
        <taxon>Actinomycetota</taxon>
        <taxon>Actinomycetes</taxon>
        <taxon>Pseudonocardiales</taxon>
        <taxon>Pseudonocardiaceae</taxon>
        <taxon>Pseudonocardia</taxon>
    </lineage>
</organism>
<feature type="region of interest" description="Disordered" evidence="1">
    <location>
        <begin position="50"/>
        <end position="69"/>
    </location>
</feature>
<evidence type="ECO:0000256" key="1">
    <source>
        <dbReference type="SAM" id="MobiDB-lite"/>
    </source>
</evidence>
<accession>A0A6M6JGM1</accession>